<dbReference type="Pfam" id="PF13503">
    <property type="entry name" value="DUF4123"/>
    <property type="match status" value="1"/>
</dbReference>
<reference evidence="2 3" key="1">
    <citation type="submission" date="2014-07" db="EMBL/GenBank/DDBJ databases">
        <title>Draft genome sequence of Thalassospira xiamenensis IB13.</title>
        <authorList>
            <person name="Lai Q."/>
            <person name="Shao Z."/>
        </authorList>
    </citation>
    <scope>NUCLEOTIDE SEQUENCE [LARGE SCALE GENOMIC DNA]</scope>
    <source>
        <strain evidence="2 3">IB13</strain>
    </source>
</reference>
<dbReference type="RefSeq" id="WP_062961133.1">
    <property type="nucleotide sequence ID" value="NZ_JALLPZ010000002.1"/>
</dbReference>
<proteinExistence type="predicted"/>
<organism evidence="2 3">
    <name type="scientific">Thalassospira xiamenensis</name>
    <dbReference type="NCBI Taxonomy" id="220697"/>
    <lineage>
        <taxon>Bacteria</taxon>
        <taxon>Pseudomonadati</taxon>
        <taxon>Pseudomonadota</taxon>
        <taxon>Alphaproteobacteria</taxon>
        <taxon>Rhodospirillales</taxon>
        <taxon>Thalassospiraceae</taxon>
        <taxon>Thalassospira</taxon>
    </lineage>
</organism>
<comment type="caution">
    <text evidence="2">The sequence shown here is derived from an EMBL/GenBank/DDBJ whole genome shotgun (WGS) entry which is preliminary data.</text>
</comment>
<evidence type="ECO:0000259" key="1">
    <source>
        <dbReference type="Pfam" id="PF13503"/>
    </source>
</evidence>
<name>A0A367XHK6_9PROT</name>
<feature type="domain" description="DUF4123" evidence="1">
    <location>
        <begin position="137"/>
        <end position="262"/>
    </location>
</feature>
<gene>
    <name evidence="2" type="ORF">TH44_02825</name>
</gene>
<accession>A0A367XHK6</accession>
<protein>
    <recommendedName>
        <fullName evidence="1">DUF4123 domain-containing protein</fullName>
    </recommendedName>
</protein>
<evidence type="ECO:0000313" key="2">
    <source>
        <dbReference type="EMBL" id="RCK53154.1"/>
    </source>
</evidence>
<sequence>MIGVAAVWACERDGFDDTLRSHLASQDDGEPGAVGLRLLWAEDVMPATDWMIRHAREKEALDLARRVHEGHPVEIGPLTFVTREDVEPTRFLTVEALDVPSLPDQTGIPFWERLWISSELKEALFGLPEDGSLLRTYLIVDAAVRKNIVGMFDLDVVDVPVRCLFKGKAAESIKEAAPYILDMTLSDDVRDGISDPSRFHKDFFARHWGRNTGIFIRSTASMAEVWNHFRKFTFVPREDNGQRIFMRFWDEQYVRLYFPHIADNPERVATWFLRESFCIHSIMAEADDGKLLRKVTLSQQELMRSSPQPQSFAVTEYDLEPFYREREAKDIDHLAEALKDGFVQELANETAQTIREMITAPLERMRGYGFSRKGNLYLLGAWSIFFGKEFEANDPDGHLLEICQSSMGESAKMAALKKRMALLTVSTEATA</sequence>
<evidence type="ECO:0000313" key="3">
    <source>
        <dbReference type="Proteomes" id="UP000252266"/>
    </source>
</evidence>
<dbReference type="EMBL" id="JPWJ01000001">
    <property type="protein sequence ID" value="RCK53154.1"/>
    <property type="molecule type" value="Genomic_DNA"/>
</dbReference>
<dbReference type="InterPro" id="IPR025391">
    <property type="entry name" value="DUF4123"/>
</dbReference>
<dbReference type="AlphaFoldDB" id="A0A367XHK6"/>
<dbReference type="Proteomes" id="UP000252266">
    <property type="component" value="Unassembled WGS sequence"/>
</dbReference>